<dbReference type="EMBL" id="BMFT01000001">
    <property type="protein sequence ID" value="GGH11019.1"/>
    <property type="molecule type" value="Genomic_DNA"/>
</dbReference>
<protein>
    <submittedName>
        <fullName evidence="1">Uncharacterized protein</fullName>
    </submittedName>
</protein>
<keyword evidence="2" id="KW-1185">Reference proteome</keyword>
<dbReference type="RefSeq" id="WP_188535065.1">
    <property type="nucleotide sequence ID" value="NZ_BMFT01000001.1"/>
</dbReference>
<comment type="caution">
    <text evidence="1">The sequence shown here is derived from an EMBL/GenBank/DDBJ whole genome shotgun (WGS) entry which is preliminary data.</text>
</comment>
<proteinExistence type="predicted"/>
<reference evidence="2" key="1">
    <citation type="journal article" date="2019" name="Int. J. Syst. Evol. Microbiol.">
        <title>The Global Catalogue of Microorganisms (GCM) 10K type strain sequencing project: providing services to taxonomists for standard genome sequencing and annotation.</title>
        <authorList>
            <consortium name="The Broad Institute Genomics Platform"/>
            <consortium name="The Broad Institute Genome Sequencing Center for Infectious Disease"/>
            <person name="Wu L."/>
            <person name="Ma J."/>
        </authorList>
    </citation>
    <scope>NUCLEOTIDE SEQUENCE [LARGE SCALE GENOMIC DNA]</scope>
    <source>
        <strain evidence="2">CGMCC 1.12769</strain>
    </source>
</reference>
<sequence>MRNIAIGIFLVVLLSILVEPLVELAVVFKEKLQVSTALANACRVSNDRSLEYARMTNLSAEIDEDKYREYFETAFADAMNVSHQSTTGNTMTFSSLDGKYNDFIVTLDFTPILNDDDQYVTEVKAKAESKYKFKTKYMKLAEAAYEDVDFQIVSDKEFKMSVKN</sequence>
<dbReference type="Proteomes" id="UP000659344">
    <property type="component" value="Unassembled WGS sequence"/>
</dbReference>
<name>A0ABQ1Y3C4_9BACL</name>
<organism evidence="1 2">
    <name type="scientific">Paenibacillus segetis</name>
    <dbReference type="NCBI Taxonomy" id="1325360"/>
    <lineage>
        <taxon>Bacteria</taxon>
        <taxon>Bacillati</taxon>
        <taxon>Bacillota</taxon>
        <taxon>Bacilli</taxon>
        <taxon>Bacillales</taxon>
        <taxon>Paenibacillaceae</taxon>
        <taxon>Paenibacillus</taxon>
    </lineage>
</organism>
<gene>
    <name evidence="1" type="ORF">GCM10008013_02660</name>
</gene>
<evidence type="ECO:0000313" key="2">
    <source>
        <dbReference type="Proteomes" id="UP000659344"/>
    </source>
</evidence>
<evidence type="ECO:0000313" key="1">
    <source>
        <dbReference type="EMBL" id="GGH11019.1"/>
    </source>
</evidence>
<accession>A0ABQ1Y3C4</accession>